<evidence type="ECO:0000313" key="2">
    <source>
        <dbReference type="EMBL" id="CAF5203388.1"/>
    </source>
</evidence>
<sequence length="61" mass="6501">ENEEANGSGLGEQEEKEKCNRYGSGERKDSNESGAMDSSEKVGVLVATEWSRGSAAEDDSC</sequence>
<gene>
    <name evidence="2" type="ORF">SMN809_LOCUS76147</name>
</gene>
<comment type="caution">
    <text evidence="2">The sequence shown here is derived from an EMBL/GenBank/DDBJ whole genome shotgun (WGS) entry which is preliminary data.</text>
</comment>
<feature type="region of interest" description="Disordered" evidence="1">
    <location>
        <begin position="1"/>
        <end position="45"/>
    </location>
</feature>
<name>A0A8S3ILR1_9BILA</name>
<organism evidence="2 3">
    <name type="scientific">Rotaria magnacalcarata</name>
    <dbReference type="NCBI Taxonomy" id="392030"/>
    <lineage>
        <taxon>Eukaryota</taxon>
        <taxon>Metazoa</taxon>
        <taxon>Spiralia</taxon>
        <taxon>Gnathifera</taxon>
        <taxon>Rotifera</taxon>
        <taxon>Eurotatoria</taxon>
        <taxon>Bdelloidea</taxon>
        <taxon>Philodinida</taxon>
        <taxon>Philodinidae</taxon>
        <taxon>Rotaria</taxon>
    </lineage>
</organism>
<reference evidence="2" key="1">
    <citation type="submission" date="2021-02" db="EMBL/GenBank/DDBJ databases">
        <authorList>
            <person name="Nowell W R."/>
        </authorList>
    </citation>
    <scope>NUCLEOTIDE SEQUENCE</scope>
</reference>
<evidence type="ECO:0000256" key="1">
    <source>
        <dbReference type="SAM" id="MobiDB-lite"/>
    </source>
</evidence>
<protein>
    <submittedName>
        <fullName evidence="2">Uncharacterized protein</fullName>
    </submittedName>
</protein>
<feature type="compositionally biased region" description="Basic and acidic residues" evidence="1">
    <location>
        <begin position="13"/>
        <end position="31"/>
    </location>
</feature>
<accession>A0A8S3ILR1</accession>
<dbReference type="AlphaFoldDB" id="A0A8S3ILR1"/>
<dbReference type="Proteomes" id="UP000676336">
    <property type="component" value="Unassembled WGS sequence"/>
</dbReference>
<dbReference type="EMBL" id="CAJOBI010334154">
    <property type="protein sequence ID" value="CAF5203388.1"/>
    <property type="molecule type" value="Genomic_DNA"/>
</dbReference>
<proteinExistence type="predicted"/>
<feature type="non-terminal residue" evidence="2">
    <location>
        <position position="1"/>
    </location>
</feature>
<evidence type="ECO:0000313" key="3">
    <source>
        <dbReference type="Proteomes" id="UP000676336"/>
    </source>
</evidence>